<dbReference type="Pfam" id="PF12872">
    <property type="entry name" value="OST-HTH"/>
    <property type="match status" value="3"/>
</dbReference>
<evidence type="ECO:0000256" key="1">
    <source>
        <dbReference type="SAM" id="MobiDB-lite"/>
    </source>
</evidence>
<dbReference type="Gene3D" id="3.30.420.610">
    <property type="entry name" value="LOTUS domain-like"/>
    <property type="match status" value="3"/>
</dbReference>
<keyword evidence="4" id="KW-1185">Reference proteome</keyword>
<dbReference type="GO" id="GO:0005777">
    <property type="term" value="C:peroxisome"/>
    <property type="evidence" value="ECO:0007669"/>
    <property type="project" value="InterPro"/>
</dbReference>
<dbReference type="PANTHER" id="PTHR14379">
    <property type="entry name" value="LIMKAIN B LKAP"/>
    <property type="match status" value="1"/>
</dbReference>
<feature type="region of interest" description="Disordered" evidence="1">
    <location>
        <begin position="982"/>
        <end position="1013"/>
    </location>
</feature>
<feature type="domain" description="HTH OST-type" evidence="2">
    <location>
        <begin position="872"/>
        <end position="949"/>
    </location>
</feature>
<dbReference type="InterPro" id="IPR025605">
    <property type="entry name" value="OST-HTH/LOTUS_dom"/>
</dbReference>
<feature type="region of interest" description="Disordered" evidence="1">
    <location>
        <begin position="476"/>
        <end position="561"/>
    </location>
</feature>
<feature type="region of interest" description="Disordered" evidence="1">
    <location>
        <begin position="22"/>
        <end position="45"/>
    </location>
</feature>
<dbReference type="GO" id="GO:0004540">
    <property type="term" value="F:RNA nuclease activity"/>
    <property type="evidence" value="ECO:0007669"/>
    <property type="project" value="InterPro"/>
</dbReference>
<feature type="compositionally biased region" description="Polar residues" evidence="1">
    <location>
        <begin position="549"/>
        <end position="558"/>
    </location>
</feature>
<dbReference type="OrthoDB" id="549353at2759"/>
<feature type="compositionally biased region" description="Basic and acidic residues" evidence="1">
    <location>
        <begin position="998"/>
        <end position="1009"/>
    </location>
</feature>
<dbReference type="EMBL" id="CAJGYO010000014">
    <property type="protein sequence ID" value="CAD6268316.1"/>
    <property type="molecule type" value="Genomic_DNA"/>
</dbReference>
<gene>
    <name evidence="3" type="ORF">NCGR_LOCUS51621</name>
</gene>
<name>A0A811RDH5_9POAL</name>
<dbReference type="InterPro" id="IPR021139">
    <property type="entry name" value="NYN"/>
</dbReference>
<dbReference type="InterPro" id="IPR024768">
    <property type="entry name" value="Marf1"/>
</dbReference>
<feature type="compositionally biased region" description="Low complexity" evidence="1">
    <location>
        <begin position="487"/>
        <end position="497"/>
    </location>
</feature>
<reference evidence="3" key="1">
    <citation type="submission" date="2020-10" db="EMBL/GenBank/DDBJ databases">
        <authorList>
            <person name="Han B."/>
            <person name="Lu T."/>
            <person name="Zhao Q."/>
            <person name="Huang X."/>
            <person name="Zhao Y."/>
        </authorList>
    </citation>
    <scope>NUCLEOTIDE SEQUENCE</scope>
</reference>
<dbReference type="Proteomes" id="UP000604825">
    <property type="component" value="Unassembled WGS sequence"/>
</dbReference>
<feature type="domain" description="HTH OST-type" evidence="2">
    <location>
        <begin position="258"/>
        <end position="332"/>
    </location>
</feature>
<proteinExistence type="predicted"/>
<dbReference type="InterPro" id="IPR041966">
    <property type="entry name" value="LOTUS-like"/>
</dbReference>
<accession>A0A811RDH5</accession>
<feature type="domain" description="HTH OST-type" evidence="2">
    <location>
        <begin position="376"/>
        <end position="448"/>
    </location>
</feature>
<dbReference type="CDD" id="cd08824">
    <property type="entry name" value="LOTUS"/>
    <property type="match status" value="2"/>
</dbReference>
<evidence type="ECO:0000313" key="4">
    <source>
        <dbReference type="Proteomes" id="UP000604825"/>
    </source>
</evidence>
<feature type="region of interest" description="Disordered" evidence="1">
    <location>
        <begin position="936"/>
        <end position="959"/>
    </location>
</feature>
<protein>
    <recommendedName>
        <fullName evidence="2">HTH OST-type domain-containing protein</fullName>
    </recommendedName>
</protein>
<organism evidence="3 4">
    <name type="scientific">Miscanthus lutarioriparius</name>
    <dbReference type="NCBI Taxonomy" id="422564"/>
    <lineage>
        <taxon>Eukaryota</taxon>
        <taxon>Viridiplantae</taxon>
        <taxon>Streptophyta</taxon>
        <taxon>Embryophyta</taxon>
        <taxon>Tracheophyta</taxon>
        <taxon>Spermatophyta</taxon>
        <taxon>Magnoliopsida</taxon>
        <taxon>Liliopsida</taxon>
        <taxon>Poales</taxon>
        <taxon>Poaceae</taxon>
        <taxon>PACMAD clade</taxon>
        <taxon>Panicoideae</taxon>
        <taxon>Andropogonodae</taxon>
        <taxon>Andropogoneae</taxon>
        <taxon>Saccharinae</taxon>
        <taxon>Miscanthus</taxon>
    </lineage>
</organism>
<dbReference type="PANTHER" id="PTHR14379:SF6">
    <property type="entry name" value="EMB|CAB71880.1"/>
    <property type="match status" value="1"/>
</dbReference>
<dbReference type="CDD" id="cd10910">
    <property type="entry name" value="PIN_limkain_b1_N_like"/>
    <property type="match status" value="1"/>
</dbReference>
<feature type="region of interest" description="Disordered" evidence="1">
    <location>
        <begin position="658"/>
        <end position="681"/>
    </location>
</feature>
<dbReference type="PROSITE" id="PS51644">
    <property type="entry name" value="HTH_OST"/>
    <property type="match status" value="3"/>
</dbReference>
<evidence type="ECO:0000313" key="3">
    <source>
        <dbReference type="EMBL" id="CAD6268316.1"/>
    </source>
</evidence>
<feature type="region of interest" description="Disordered" evidence="1">
    <location>
        <begin position="351"/>
        <end position="373"/>
    </location>
</feature>
<dbReference type="Gene3D" id="3.40.50.1010">
    <property type="entry name" value="5'-nuclease"/>
    <property type="match status" value="1"/>
</dbReference>
<dbReference type="AlphaFoldDB" id="A0A811RDH5"/>
<dbReference type="Pfam" id="PF01936">
    <property type="entry name" value="NYN"/>
    <property type="match status" value="1"/>
</dbReference>
<dbReference type="GO" id="GO:0010468">
    <property type="term" value="P:regulation of gene expression"/>
    <property type="evidence" value="ECO:0007669"/>
    <property type="project" value="InterPro"/>
</dbReference>
<sequence>MSQILLRRLSAHSHGCRRLSSAVYGGGGGRRRAGAGAAQPPQDDEASRAVRVSVWWDFENCNIPNGVNVYRVAPRVSAALRAAGIRGPLSITAFGDVLQLARSSQEALAATGVSISHVPSSGKNSSDRSFMADLVYWIAQNPPPVHFFLISGDKDFANILHRLRMSNYNVLLACPSNATSVLCSAATIMWPWDGLVRGEDLSPKRFNHPPDGLHGSWYGHYRGALDDPSLEKESKESIKVASDPKHFSVPSDTKPSPVPKYVTNAILEVLRSYPEGMRISDLRVQLIKNRIDLGTDFFGHMKFSCLLESMPDVVKLVCPPNGENEPYAIPINKRLLQPGDRALDGPFLEKESEEPIKVPSESQHCSVPSDTKPSSVPKYVTNAILEALRSYPEGINLSLLRGELKKKKICLGSDFFGHKKFSCLLQSMPDIVELVGLQTGEGYAIAVNRRLLQPGDGCTKTLSSAQCNVRENNLTGTAHTNKKHTLSSSQSIDQSRSFTETLSEHPPTFSVLPSPSNGLSEDQNECPVADVSGSTESPAKHREVDEMTTPGTPSSSGVENAANKDGFFKRIWTMWNGPENVKAEVSQNCESTSAEVIDDLETPLEECNTDRCIKLLRRIHKTTSKNDRSDGTESMAAVSDNLSISLGDDHSEKIKRDPSILENPEPCRKPVAVSMSKSGKKDDISEMNRGLFNWASRWWTFGKSDADSSTTNINAVDELKTDSIEEFKFSNAPTYGSAQQVVHEIFTKPDLWAVLEQQLSGPLGSEVILKAKTREELAHGLRKLNCWPLKGLLEKDLHHLVHLLISEKKWIEETSSRLFLFRLTLPHKRKCVPSSSSKSNGLSFIFSSGKPQKGKYVDDKSRKSKSFTREEILSDCHKLLKELLSESEYGFNIGIFKRRFTQKYGYELDHRKLGYPDLESLLQIMPDARVKFPRVMPSEHRNGQGGSKGNGNQSNGDDLIWEELGPVSATTETAAAGVNKEMCYCPPTPSDDEFSDSDSIKDQQPRRNAEQQSSLLQIIGSWNSSKSDGSSKKPLDIDLLVDCSRGGPDSMASGKAQTSSKLLHRQYSFVSDSGEDSEPDKLVESVLGSLQKARGSKLHN</sequence>
<evidence type="ECO:0000259" key="2">
    <source>
        <dbReference type="PROSITE" id="PS51644"/>
    </source>
</evidence>
<comment type="caution">
    <text evidence="3">The sequence shown here is derived from an EMBL/GenBank/DDBJ whole genome shotgun (WGS) entry which is preliminary data.</text>
</comment>
<feature type="compositionally biased region" description="Polar residues" evidence="1">
    <location>
        <begin position="360"/>
        <end position="373"/>
    </location>
</feature>
<feature type="compositionally biased region" description="Polar residues" evidence="1">
    <location>
        <begin position="511"/>
        <end position="521"/>
    </location>
</feature>